<evidence type="ECO:0000313" key="4">
    <source>
        <dbReference type="EMBL" id="GBG25225.1"/>
    </source>
</evidence>
<dbReference type="InParanoid" id="A0A2R5G3V4"/>
<dbReference type="Proteomes" id="UP000241890">
    <property type="component" value="Unassembled WGS sequence"/>
</dbReference>
<dbReference type="PANTHER" id="PTHR10204:SF34">
    <property type="entry name" value="NAD(P)H DEHYDROGENASE [QUINONE] 1 ISOFORM 1"/>
    <property type="match status" value="1"/>
</dbReference>
<evidence type="ECO:0000259" key="3">
    <source>
        <dbReference type="Pfam" id="PF02525"/>
    </source>
</evidence>
<feature type="domain" description="Flavodoxin-like fold" evidence="3">
    <location>
        <begin position="12"/>
        <end position="102"/>
    </location>
</feature>
<gene>
    <name evidence="4" type="ORF">FCC1311_014422</name>
</gene>
<organism evidence="4 5">
    <name type="scientific">Hondaea fermentalgiana</name>
    <dbReference type="NCBI Taxonomy" id="2315210"/>
    <lineage>
        <taxon>Eukaryota</taxon>
        <taxon>Sar</taxon>
        <taxon>Stramenopiles</taxon>
        <taxon>Bigyra</taxon>
        <taxon>Labyrinthulomycetes</taxon>
        <taxon>Thraustochytrida</taxon>
        <taxon>Thraustochytriidae</taxon>
        <taxon>Hondaea</taxon>
    </lineage>
</organism>
<accession>A0A2R5G3V4</accession>
<comment type="caution">
    <text evidence="4">The sequence shown here is derived from an EMBL/GenBank/DDBJ whole genome shotgun (WGS) entry which is preliminary data.</text>
</comment>
<dbReference type="GO" id="GO:0003955">
    <property type="term" value="F:NAD(P)H dehydrogenase (quinone) activity"/>
    <property type="evidence" value="ECO:0007669"/>
    <property type="project" value="TreeGrafter"/>
</dbReference>
<dbReference type="OrthoDB" id="26889at2759"/>
<proteinExistence type="inferred from homology"/>
<dbReference type="EMBL" id="BEYU01000012">
    <property type="protein sequence ID" value="GBG25225.1"/>
    <property type="molecule type" value="Genomic_DNA"/>
</dbReference>
<dbReference type="Pfam" id="PF02525">
    <property type="entry name" value="Flavodoxin_2"/>
    <property type="match status" value="1"/>
</dbReference>
<dbReference type="InterPro" id="IPR029039">
    <property type="entry name" value="Flavoprotein-like_sf"/>
</dbReference>
<dbReference type="Gene3D" id="3.40.50.360">
    <property type="match status" value="1"/>
</dbReference>
<name>A0A2R5G3V4_9STRA</name>
<keyword evidence="5" id="KW-1185">Reference proteome</keyword>
<reference evidence="4 5" key="1">
    <citation type="submission" date="2017-12" db="EMBL/GenBank/DDBJ databases">
        <title>Sequencing, de novo assembly and annotation of complete genome of a new Thraustochytrid species, strain FCC1311.</title>
        <authorList>
            <person name="Sedici K."/>
            <person name="Godart F."/>
            <person name="Aiese Cigliano R."/>
            <person name="Sanseverino W."/>
            <person name="Barakat M."/>
            <person name="Ortet P."/>
            <person name="Marechal E."/>
            <person name="Cagnac O."/>
            <person name="Amato A."/>
        </authorList>
    </citation>
    <scope>NUCLEOTIDE SEQUENCE [LARGE SCALE GENOMIC DNA]</scope>
</reference>
<protein>
    <submittedName>
        <fullName evidence="4">NADPH dehydrogenase quinone 1</fullName>
    </submittedName>
</protein>
<sequence length="150" mass="16758">MTVYPKPSKDVQPIIERLQSADALVIVYPTWFNVPAILKGFFDRVFLPGVAFRQPHLEPEAAKELQLRDLGIVPNLTNIKKVACVTTYGSPPHIVFLAGDNGRNMIARAFVSLMAPSCTLTWLGLYDMDHQPLDARQDFIGKVRAAMESF</sequence>
<evidence type="ECO:0000313" key="5">
    <source>
        <dbReference type="Proteomes" id="UP000241890"/>
    </source>
</evidence>
<dbReference type="InterPro" id="IPR003680">
    <property type="entry name" value="Flavodoxin_fold"/>
</dbReference>
<dbReference type="InterPro" id="IPR051545">
    <property type="entry name" value="NAD(P)H_dehydrogenase_qn"/>
</dbReference>
<dbReference type="SUPFAM" id="SSF52218">
    <property type="entry name" value="Flavoproteins"/>
    <property type="match status" value="1"/>
</dbReference>
<dbReference type="AlphaFoldDB" id="A0A2R5G3V4"/>
<dbReference type="GO" id="GO:0005829">
    <property type="term" value="C:cytosol"/>
    <property type="evidence" value="ECO:0007669"/>
    <property type="project" value="TreeGrafter"/>
</dbReference>
<comment type="similarity">
    <text evidence="1">Belongs to the NAD(P)H dehydrogenase (quinone) family.</text>
</comment>
<keyword evidence="2" id="KW-0560">Oxidoreductase</keyword>
<dbReference type="PANTHER" id="PTHR10204">
    <property type="entry name" value="NAD P H OXIDOREDUCTASE-RELATED"/>
    <property type="match status" value="1"/>
</dbReference>
<evidence type="ECO:0000256" key="1">
    <source>
        <dbReference type="ARBA" id="ARBA00006252"/>
    </source>
</evidence>
<evidence type="ECO:0000256" key="2">
    <source>
        <dbReference type="ARBA" id="ARBA00023002"/>
    </source>
</evidence>